<protein>
    <submittedName>
        <fullName evidence="2">Uncharacterized protein</fullName>
    </submittedName>
</protein>
<evidence type="ECO:0000313" key="2">
    <source>
        <dbReference type="EMBL" id="TDW77102.1"/>
    </source>
</evidence>
<feature type="signal peptide" evidence="1">
    <location>
        <begin position="1"/>
        <end position="25"/>
    </location>
</feature>
<proteinExistence type="predicted"/>
<evidence type="ECO:0000313" key="3">
    <source>
        <dbReference type="Proteomes" id="UP000295146"/>
    </source>
</evidence>
<gene>
    <name evidence="2" type="ORF">EV653_2266</name>
</gene>
<dbReference type="EMBL" id="SODP01000001">
    <property type="protein sequence ID" value="TDW77102.1"/>
    <property type="molecule type" value="Genomic_DNA"/>
</dbReference>
<dbReference type="Proteomes" id="UP000295146">
    <property type="component" value="Unassembled WGS sequence"/>
</dbReference>
<dbReference type="OrthoDB" id="9850636at2"/>
<dbReference type="AlphaFoldDB" id="A0A4R8CM16"/>
<comment type="caution">
    <text evidence="2">The sequence shown here is derived from an EMBL/GenBank/DDBJ whole genome shotgun (WGS) entry which is preliminary data.</text>
</comment>
<dbReference type="RefSeq" id="WP_134101161.1">
    <property type="nucleotide sequence ID" value="NZ_SODP01000001.1"/>
</dbReference>
<sequence length="155" mass="16657">MIRILALGTAVVFALQFAASAPAAAQGPEIERGTVHDTFDDDLYLDLCGITTKTTVTERWSLMTYPDGSQVFHDERTFRSADPRLPVEKGAATAFYAADGSWRVVGKPIQLIAPDGGTLLLDAGWISFNADGDVSTVRGPHPSVGVDLADYYCPH</sequence>
<keyword evidence="1" id="KW-0732">Signal</keyword>
<name>A0A4R8CM16_9ACTN</name>
<keyword evidence="3" id="KW-1185">Reference proteome</keyword>
<evidence type="ECO:0000256" key="1">
    <source>
        <dbReference type="SAM" id="SignalP"/>
    </source>
</evidence>
<organism evidence="2 3">
    <name type="scientific">Kribbella pratensis</name>
    <dbReference type="NCBI Taxonomy" id="2512112"/>
    <lineage>
        <taxon>Bacteria</taxon>
        <taxon>Bacillati</taxon>
        <taxon>Actinomycetota</taxon>
        <taxon>Actinomycetes</taxon>
        <taxon>Propionibacteriales</taxon>
        <taxon>Kribbellaceae</taxon>
        <taxon>Kribbella</taxon>
    </lineage>
</organism>
<feature type="chain" id="PRO_5020800596" evidence="1">
    <location>
        <begin position="26"/>
        <end position="155"/>
    </location>
</feature>
<accession>A0A4R8CM16</accession>
<reference evidence="2 3" key="1">
    <citation type="submission" date="2019-03" db="EMBL/GenBank/DDBJ databases">
        <title>Genomic Encyclopedia of Type Strains, Phase III (KMG-III): the genomes of soil and plant-associated and newly described type strains.</title>
        <authorList>
            <person name="Whitman W."/>
        </authorList>
    </citation>
    <scope>NUCLEOTIDE SEQUENCE [LARGE SCALE GENOMIC DNA]</scope>
    <source>
        <strain evidence="2 3">VKM Ac-2573</strain>
    </source>
</reference>